<accession>A0ABS4ECQ1</accession>
<gene>
    <name evidence="7" type="ORF">J2Z43_002107</name>
</gene>
<evidence type="ECO:0000256" key="4">
    <source>
        <dbReference type="ARBA" id="ARBA00023163"/>
    </source>
</evidence>
<dbReference type="InterPro" id="IPR036388">
    <property type="entry name" value="WH-like_DNA-bd_sf"/>
</dbReference>
<dbReference type="Pfam" id="PF08281">
    <property type="entry name" value="Sigma70_r4_2"/>
    <property type="match status" value="1"/>
</dbReference>
<reference evidence="7 8" key="1">
    <citation type="submission" date="2021-03" db="EMBL/GenBank/DDBJ databases">
        <title>Genomic Encyclopedia of Type Strains, Phase IV (KMG-IV): sequencing the most valuable type-strain genomes for metagenomic binning, comparative biology and taxonomic classification.</title>
        <authorList>
            <person name="Goeker M."/>
        </authorList>
    </citation>
    <scope>NUCLEOTIDE SEQUENCE [LARGE SCALE GENOMIC DNA]</scope>
    <source>
        <strain evidence="7 8">DSM 1289</strain>
    </source>
</reference>
<keyword evidence="2" id="KW-0805">Transcription regulation</keyword>
<dbReference type="RefSeq" id="WP_209457118.1">
    <property type="nucleotide sequence ID" value="NZ_BAAACS010000004.1"/>
</dbReference>
<dbReference type="PANTHER" id="PTHR43133:SF60">
    <property type="entry name" value="RNA POLYMERASE SIGMA FACTOR SIGV"/>
    <property type="match status" value="1"/>
</dbReference>
<evidence type="ECO:0000256" key="1">
    <source>
        <dbReference type="ARBA" id="ARBA00010641"/>
    </source>
</evidence>
<comment type="caution">
    <text evidence="7">The sequence shown here is derived from an EMBL/GenBank/DDBJ whole genome shotgun (WGS) entry which is preliminary data.</text>
</comment>
<dbReference type="Gene3D" id="1.10.10.10">
    <property type="entry name" value="Winged helix-like DNA-binding domain superfamily/Winged helix DNA-binding domain"/>
    <property type="match status" value="1"/>
</dbReference>
<dbReference type="NCBIfam" id="TIGR02937">
    <property type="entry name" value="sigma70-ECF"/>
    <property type="match status" value="1"/>
</dbReference>
<organism evidence="7 8">
    <name type="scientific">Metaclostridioides mangenotii</name>
    <dbReference type="NCBI Taxonomy" id="1540"/>
    <lineage>
        <taxon>Bacteria</taxon>
        <taxon>Bacillati</taxon>
        <taxon>Bacillota</taxon>
        <taxon>Clostridia</taxon>
        <taxon>Peptostreptococcales</taxon>
        <taxon>Peptostreptococcaceae</taxon>
        <taxon>Metaclostridioides</taxon>
    </lineage>
</organism>
<dbReference type="EMBL" id="JAGGJX010000004">
    <property type="protein sequence ID" value="MBP1855709.1"/>
    <property type="molecule type" value="Genomic_DNA"/>
</dbReference>
<dbReference type="InterPro" id="IPR014284">
    <property type="entry name" value="RNA_pol_sigma-70_dom"/>
</dbReference>
<dbReference type="SUPFAM" id="SSF88946">
    <property type="entry name" value="Sigma2 domain of RNA polymerase sigma factors"/>
    <property type="match status" value="1"/>
</dbReference>
<dbReference type="InterPro" id="IPR013249">
    <property type="entry name" value="RNA_pol_sigma70_r4_t2"/>
</dbReference>
<dbReference type="Pfam" id="PF04542">
    <property type="entry name" value="Sigma70_r2"/>
    <property type="match status" value="1"/>
</dbReference>
<evidence type="ECO:0000259" key="6">
    <source>
        <dbReference type="Pfam" id="PF08281"/>
    </source>
</evidence>
<dbReference type="InterPro" id="IPR039425">
    <property type="entry name" value="RNA_pol_sigma-70-like"/>
</dbReference>
<keyword evidence="4" id="KW-0804">Transcription</keyword>
<dbReference type="CDD" id="cd06171">
    <property type="entry name" value="Sigma70_r4"/>
    <property type="match status" value="1"/>
</dbReference>
<comment type="similarity">
    <text evidence="1">Belongs to the sigma-70 factor family. ECF subfamily.</text>
</comment>
<dbReference type="PANTHER" id="PTHR43133">
    <property type="entry name" value="RNA POLYMERASE ECF-TYPE SIGMA FACTO"/>
    <property type="match status" value="1"/>
</dbReference>
<evidence type="ECO:0000313" key="7">
    <source>
        <dbReference type="EMBL" id="MBP1855709.1"/>
    </source>
</evidence>
<dbReference type="InterPro" id="IPR013325">
    <property type="entry name" value="RNA_pol_sigma_r2"/>
</dbReference>
<evidence type="ECO:0000313" key="8">
    <source>
        <dbReference type="Proteomes" id="UP000767291"/>
    </source>
</evidence>
<evidence type="ECO:0000259" key="5">
    <source>
        <dbReference type="Pfam" id="PF04542"/>
    </source>
</evidence>
<dbReference type="InterPro" id="IPR007627">
    <property type="entry name" value="RNA_pol_sigma70_r2"/>
</dbReference>
<name>A0ABS4ECQ1_9FIRM</name>
<protein>
    <submittedName>
        <fullName evidence="7">RNA polymerase sigma-70 factor (ECF subfamily)</fullName>
    </submittedName>
</protein>
<proteinExistence type="inferred from homology"/>
<dbReference type="SUPFAM" id="SSF88659">
    <property type="entry name" value="Sigma3 and sigma4 domains of RNA polymerase sigma factors"/>
    <property type="match status" value="1"/>
</dbReference>
<sequence length="164" mass="20066">MFKTLKRKKVEEFIIENRENFYRVAYSYVRNEQDALDIIQDSIYKALNSVEKLKEIKFIKTWFYRIVVNCSIDYLRKNKKYSNFLEVEQLEKIECYEDYTNLDLKKNLDDLPEKYRIIIVLRFFEDLKIEEIAKILDENVNTVKTRLYHGLKKLRVNIESERRS</sequence>
<dbReference type="Proteomes" id="UP000767291">
    <property type="component" value="Unassembled WGS sequence"/>
</dbReference>
<evidence type="ECO:0000256" key="3">
    <source>
        <dbReference type="ARBA" id="ARBA00023082"/>
    </source>
</evidence>
<keyword evidence="3" id="KW-0731">Sigma factor</keyword>
<feature type="domain" description="RNA polymerase sigma factor 70 region 4 type 2" evidence="6">
    <location>
        <begin position="108"/>
        <end position="154"/>
    </location>
</feature>
<dbReference type="InterPro" id="IPR013324">
    <property type="entry name" value="RNA_pol_sigma_r3/r4-like"/>
</dbReference>
<dbReference type="Gene3D" id="1.10.1740.10">
    <property type="match status" value="1"/>
</dbReference>
<feature type="domain" description="RNA polymerase sigma-70 region 2" evidence="5">
    <location>
        <begin position="17"/>
        <end position="80"/>
    </location>
</feature>
<evidence type="ECO:0000256" key="2">
    <source>
        <dbReference type="ARBA" id="ARBA00023015"/>
    </source>
</evidence>
<keyword evidence="8" id="KW-1185">Reference proteome</keyword>